<feature type="chain" id="PRO_5025587377" evidence="5">
    <location>
        <begin position="19"/>
        <end position="187"/>
    </location>
</feature>
<sequence length="187" mass="21057">MFAVHVLLLFSLAHLSHSALQTCGDLLRPLNQLHPRSLEGDWALVAGTLSQLSLMEPFSQRESATASFSNNTDSSTITLKRSMRSKNNCYYQSYNISLEGSSFTFDDGRVNATFVHASCPDCILISFNVESGKRIHFYLFSRRRQLEEREMEEFRRQVGCLKMPPPVVMDPANELCPEEGTSEAAVE</sequence>
<reference evidence="6" key="3">
    <citation type="submission" date="2025-09" db="UniProtKB">
        <authorList>
            <consortium name="Ensembl"/>
        </authorList>
    </citation>
    <scope>IDENTIFICATION</scope>
</reference>
<dbReference type="Ensembl" id="ENSTRUT00000055960.2">
    <property type="protein sequence ID" value="ENSTRUP00000056736.2"/>
    <property type="gene ID" value="ENSTRUG00000023417.2"/>
</dbReference>
<dbReference type="InterPro" id="IPR012674">
    <property type="entry name" value="Calycin"/>
</dbReference>
<evidence type="ECO:0000256" key="3">
    <source>
        <dbReference type="ARBA" id="ARBA00022729"/>
    </source>
</evidence>
<dbReference type="InterPro" id="IPR022734">
    <property type="entry name" value="ApoM"/>
</dbReference>
<dbReference type="InParanoid" id="A0A3B5KGA7"/>
<dbReference type="SUPFAM" id="SSF50814">
    <property type="entry name" value="Lipocalins"/>
    <property type="match status" value="1"/>
</dbReference>
<dbReference type="PANTHER" id="PTHR11967">
    <property type="entry name" value="ALPHA-1-ACID GLYCOPROTEIN"/>
    <property type="match status" value="1"/>
</dbReference>
<dbReference type="GO" id="GO:0005576">
    <property type="term" value="C:extracellular region"/>
    <property type="evidence" value="ECO:0007669"/>
    <property type="project" value="UniProtKB-SubCell"/>
</dbReference>
<dbReference type="AlphaFoldDB" id="A0A3B5KGA7"/>
<accession>A0A3B5KGA7</accession>
<keyword evidence="4" id="KW-0325">Glycoprotein</keyword>
<evidence type="ECO:0000256" key="2">
    <source>
        <dbReference type="ARBA" id="ARBA00022525"/>
    </source>
</evidence>
<organism evidence="6 7">
    <name type="scientific">Takifugu rubripes</name>
    <name type="common">Japanese pufferfish</name>
    <name type="synonym">Fugu rubripes</name>
    <dbReference type="NCBI Taxonomy" id="31033"/>
    <lineage>
        <taxon>Eukaryota</taxon>
        <taxon>Metazoa</taxon>
        <taxon>Chordata</taxon>
        <taxon>Craniata</taxon>
        <taxon>Vertebrata</taxon>
        <taxon>Euteleostomi</taxon>
        <taxon>Actinopterygii</taxon>
        <taxon>Neopterygii</taxon>
        <taxon>Teleostei</taxon>
        <taxon>Neoteleostei</taxon>
        <taxon>Acanthomorphata</taxon>
        <taxon>Eupercaria</taxon>
        <taxon>Tetraodontiformes</taxon>
        <taxon>Tetradontoidea</taxon>
        <taxon>Tetraodontidae</taxon>
        <taxon>Takifugu</taxon>
    </lineage>
</organism>
<dbReference type="GeneTree" id="ENSGT00940000166223"/>
<name>A0A3B5KGA7_TAKRU</name>
<evidence type="ECO:0000313" key="6">
    <source>
        <dbReference type="Ensembl" id="ENSTRUP00000056736.2"/>
    </source>
</evidence>
<dbReference type="Gene3D" id="2.40.128.20">
    <property type="match status" value="1"/>
</dbReference>
<feature type="signal peptide" evidence="5">
    <location>
        <begin position="1"/>
        <end position="18"/>
    </location>
</feature>
<evidence type="ECO:0000256" key="1">
    <source>
        <dbReference type="ARBA" id="ARBA00004613"/>
    </source>
</evidence>
<evidence type="ECO:0000313" key="7">
    <source>
        <dbReference type="Proteomes" id="UP000005226"/>
    </source>
</evidence>
<evidence type="ECO:0000256" key="5">
    <source>
        <dbReference type="SAM" id="SignalP"/>
    </source>
</evidence>
<reference evidence="6" key="2">
    <citation type="submission" date="2025-08" db="UniProtKB">
        <authorList>
            <consortium name="Ensembl"/>
        </authorList>
    </citation>
    <scope>IDENTIFICATION</scope>
</reference>
<dbReference type="PANTHER" id="PTHR11967:SF2">
    <property type="entry name" value="ALPHA-1-ACID GLYCOPROTEIN 1"/>
    <property type="match status" value="1"/>
</dbReference>
<keyword evidence="7" id="KW-1185">Reference proteome</keyword>
<keyword evidence="3 5" id="KW-0732">Signal</keyword>
<proteinExistence type="predicted"/>
<dbReference type="OMA" id="GRSNGNC"/>
<reference evidence="6 7" key="1">
    <citation type="journal article" date="2011" name="Genome Biol. Evol.">
        <title>Integration of the genetic map and genome assembly of fugu facilitates insights into distinct features of genome evolution in teleosts and mammals.</title>
        <authorList>
            <person name="Kai W."/>
            <person name="Kikuchi K."/>
            <person name="Tohari S."/>
            <person name="Chew A.K."/>
            <person name="Tay A."/>
            <person name="Fujiwara A."/>
            <person name="Hosoya S."/>
            <person name="Suetake H."/>
            <person name="Naruse K."/>
            <person name="Brenner S."/>
            <person name="Suzuki Y."/>
            <person name="Venkatesh B."/>
        </authorList>
    </citation>
    <scope>NUCLEOTIDE SEQUENCE [LARGE SCALE GENOMIC DNA]</scope>
</reference>
<dbReference type="Proteomes" id="UP000005226">
    <property type="component" value="Chromosome 17"/>
</dbReference>
<keyword evidence="2" id="KW-0964">Secreted</keyword>
<comment type="subcellular location">
    <subcellularLocation>
        <location evidence="1">Secreted</location>
    </subcellularLocation>
</comment>
<protein>
    <submittedName>
        <fullName evidence="6">Uncharacterized protein</fullName>
    </submittedName>
</protein>
<evidence type="ECO:0000256" key="4">
    <source>
        <dbReference type="ARBA" id="ARBA00023180"/>
    </source>
</evidence>
<dbReference type="Pfam" id="PF11032">
    <property type="entry name" value="ApoM"/>
    <property type="match status" value="1"/>
</dbReference>